<protein>
    <submittedName>
        <fullName evidence="5">GspE/PulE family protein</fullName>
    </submittedName>
</protein>
<comment type="caution">
    <text evidence="5">The sequence shown here is derived from an EMBL/GenBank/DDBJ whole genome shotgun (WGS) entry which is preliminary data.</text>
</comment>
<dbReference type="PROSITE" id="PS00662">
    <property type="entry name" value="T2SP_E"/>
    <property type="match status" value="1"/>
</dbReference>
<sequence length="472" mass="53099">MSTNTDIQISVELQQLINADLAHHYGIIPKNNIEGVLELYVDETKVSPEIKDELELYLGTTLAFEEISSERLNKALFVYYRKNQGNQNTTSQSLSSVENSFLDNLIFEAKSIGSSDIHFEVYEDEARARLRIDGVLVEKYKVPKENYLELVNKIKIESNLDITEKRLPQDGRINYKDFDIRVSILPTLHGEKVVMRLLGKDASNISLEDLGLEAEEQEIYLEAVKKSNGIVLISGPTGSGKTTTLYATLKLLNSVKRNIVTVEDPIEYTLHGINQVQLKEDIGLTFSSALRSFLRQDPDIIMLGEIRDAETAKMAIRASLTGHLVLSTIHTNSALGTISRLVDMGVPAFYIAETLNLSVAQRLVRKLCPHCKKEAPFNQNELPRNYKLPRPLQHHFTPVGCTECYYTGYKGRRAIYEMVSITDDVIDAIKNNSKNIEQNISYKYQSLADKAFGLLEAGETSLEEIYSLLISA</sequence>
<dbReference type="SMART" id="SM00382">
    <property type="entry name" value="AAA"/>
    <property type="match status" value="1"/>
</dbReference>
<evidence type="ECO:0000256" key="1">
    <source>
        <dbReference type="ARBA" id="ARBA00006611"/>
    </source>
</evidence>
<reference evidence="5 6" key="1">
    <citation type="journal article" date="2013" name="Int. J. Syst. Evol. Microbiol.">
        <title>Aquimarina gracilis sp. nov., isolated from the gut microflora of a mussel, Mytilus coruscus, and emended description of Aquimarina spongiae.</title>
        <authorList>
            <person name="Park S.C."/>
            <person name="Choe H.N."/>
            <person name="Baik K.S."/>
            <person name="Seong C.N."/>
        </authorList>
    </citation>
    <scope>NUCLEOTIDE SEQUENCE [LARGE SCALE GENOMIC DNA]</scope>
    <source>
        <strain evidence="5 6">PSC32</strain>
    </source>
</reference>
<dbReference type="CDD" id="cd01129">
    <property type="entry name" value="PulE-GspE-like"/>
    <property type="match status" value="1"/>
</dbReference>
<evidence type="ECO:0000256" key="3">
    <source>
        <dbReference type="ARBA" id="ARBA00022840"/>
    </source>
</evidence>
<name>A0ABU5ZW02_9FLAO</name>
<dbReference type="EMBL" id="JAYKLX010000005">
    <property type="protein sequence ID" value="MEB3346033.1"/>
    <property type="molecule type" value="Genomic_DNA"/>
</dbReference>
<feature type="domain" description="Bacterial type II secretion system protein E" evidence="4">
    <location>
        <begin position="294"/>
        <end position="308"/>
    </location>
</feature>
<dbReference type="Pfam" id="PF00437">
    <property type="entry name" value="T2SSE"/>
    <property type="match status" value="1"/>
</dbReference>
<keyword evidence="6" id="KW-1185">Reference proteome</keyword>
<dbReference type="PANTHER" id="PTHR30258:SF1">
    <property type="entry name" value="PROTEIN TRANSPORT PROTEIN HOFB HOMOLOG"/>
    <property type="match status" value="1"/>
</dbReference>
<keyword evidence="3" id="KW-0067">ATP-binding</keyword>
<gene>
    <name evidence="5" type="ORF">U6A24_11205</name>
</gene>
<evidence type="ECO:0000259" key="4">
    <source>
        <dbReference type="PROSITE" id="PS00662"/>
    </source>
</evidence>
<evidence type="ECO:0000256" key="2">
    <source>
        <dbReference type="ARBA" id="ARBA00022741"/>
    </source>
</evidence>
<dbReference type="InterPro" id="IPR003593">
    <property type="entry name" value="AAA+_ATPase"/>
</dbReference>
<dbReference type="SUPFAM" id="SSF52540">
    <property type="entry name" value="P-loop containing nucleoside triphosphate hydrolases"/>
    <property type="match status" value="1"/>
</dbReference>
<evidence type="ECO:0000313" key="5">
    <source>
        <dbReference type="EMBL" id="MEB3346033.1"/>
    </source>
</evidence>
<evidence type="ECO:0000313" key="6">
    <source>
        <dbReference type="Proteomes" id="UP001327027"/>
    </source>
</evidence>
<dbReference type="PANTHER" id="PTHR30258">
    <property type="entry name" value="TYPE II SECRETION SYSTEM PROTEIN GSPE-RELATED"/>
    <property type="match status" value="1"/>
</dbReference>
<proteinExistence type="inferred from homology"/>
<keyword evidence="2" id="KW-0547">Nucleotide-binding</keyword>
<comment type="similarity">
    <text evidence="1">Belongs to the GSP E family.</text>
</comment>
<dbReference type="Gene3D" id="3.40.50.300">
    <property type="entry name" value="P-loop containing nucleotide triphosphate hydrolases"/>
    <property type="match status" value="1"/>
</dbReference>
<dbReference type="RefSeq" id="WP_324180063.1">
    <property type="nucleotide sequence ID" value="NZ_BAABAW010000006.1"/>
</dbReference>
<dbReference type="Proteomes" id="UP001327027">
    <property type="component" value="Unassembled WGS sequence"/>
</dbReference>
<accession>A0ABU5ZW02</accession>
<dbReference type="InterPro" id="IPR027417">
    <property type="entry name" value="P-loop_NTPase"/>
</dbReference>
<dbReference type="InterPro" id="IPR001482">
    <property type="entry name" value="T2SS/T4SS_dom"/>
</dbReference>
<organism evidence="5 6">
    <name type="scientific">Aquimarina gracilis</name>
    <dbReference type="NCBI Taxonomy" id="874422"/>
    <lineage>
        <taxon>Bacteria</taxon>
        <taxon>Pseudomonadati</taxon>
        <taxon>Bacteroidota</taxon>
        <taxon>Flavobacteriia</taxon>
        <taxon>Flavobacteriales</taxon>
        <taxon>Flavobacteriaceae</taxon>
        <taxon>Aquimarina</taxon>
    </lineage>
</organism>
<dbReference type="Gene3D" id="3.30.450.90">
    <property type="match status" value="1"/>
</dbReference>